<evidence type="ECO:0000313" key="1">
    <source>
        <dbReference type="EMBL" id="MFO3665041.1"/>
    </source>
</evidence>
<sequence>MDNKCIINMTFTDELVFSCLCYSIFAYIKKLKFPEVLFLHA</sequence>
<dbReference type="EMBL" id="JBGMEI010000002">
    <property type="protein sequence ID" value="MFO3665041.1"/>
    <property type="molecule type" value="Genomic_DNA"/>
</dbReference>
<comment type="caution">
    <text evidence="1">The sequence shown here is derived from an EMBL/GenBank/DDBJ whole genome shotgun (WGS) entry which is preliminary data.</text>
</comment>
<dbReference type="Proteomes" id="UP001637996">
    <property type="component" value="Unassembled WGS sequence"/>
</dbReference>
<gene>
    <name evidence="1" type="ORF">ACCQ41_02045</name>
</gene>
<evidence type="ECO:0000313" key="2">
    <source>
        <dbReference type="Proteomes" id="UP001637996"/>
    </source>
</evidence>
<proteinExistence type="predicted"/>
<keyword evidence="2" id="KW-1185">Reference proteome</keyword>
<name>A0ABW9M8H1_9FIRM</name>
<dbReference type="RefSeq" id="WP_410030775.1">
    <property type="nucleotide sequence ID" value="NZ_JBGMEI010000002.1"/>
</dbReference>
<protein>
    <submittedName>
        <fullName evidence="1">Uncharacterized protein</fullName>
    </submittedName>
</protein>
<accession>A0ABW9M8H1</accession>
<organism evidence="1 2">
    <name type="scientific">Anaerococcus martiniensis</name>
    <dbReference type="NCBI Taxonomy" id="3115615"/>
    <lineage>
        <taxon>Bacteria</taxon>
        <taxon>Bacillati</taxon>
        <taxon>Bacillota</taxon>
        <taxon>Tissierellia</taxon>
        <taxon>Tissierellales</taxon>
        <taxon>Peptoniphilaceae</taxon>
        <taxon>Anaerococcus</taxon>
    </lineage>
</organism>
<reference evidence="1 2" key="1">
    <citation type="journal article" date="2025" name="Anaerobe">
        <title>Description of Anaerococcus kampingiae sp. nov., Anaerococcus groningensis sp. nov., Anaerococcus martiniensis sp. nov., and Anaerococcus cruorum sp. nov., isolated from human clinical specimens.</title>
        <authorList>
            <person name="Boiten K.E."/>
            <person name="Meijer J."/>
            <person name="van Wezel E.M."/>
            <person name="Veloo A.C.M."/>
        </authorList>
    </citation>
    <scope>NUCLEOTIDE SEQUENCE [LARGE SCALE GENOMIC DNA]</scope>
    <source>
        <strain evidence="1 2">ENR0831</strain>
    </source>
</reference>